<evidence type="ECO:0000313" key="5">
    <source>
        <dbReference type="EMBL" id="QBN20521.1"/>
    </source>
</evidence>
<dbReference type="InterPro" id="IPR044946">
    <property type="entry name" value="Restrct_endonuc_typeI_TRD_sf"/>
</dbReference>
<organism evidence="5 6">
    <name type="scientific">Flavobacterium nackdongense</name>
    <dbReference type="NCBI Taxonomy" id="2547394"/>
    <lineage>
        <taxon>Bacteria</taxon>
        <taxon>Pseudomonadati</taxon>
        <taxon>Bacteroidota</taxon>
        <taxon>Flavobacteriia</taxon>
        <taxon>Flavobacteriales</taxon>
        <taxon>Flavobacteriaceae</taxon>
        <taxon>Flavobacterium</taxon>
    </lineage>
</organism>
<dbReference type="SUPFAM" id="SSF116734">
    <property type="entry name" value="DNA methylase specificity domain"/>
    <property type="match status" value="2"/>
</dbReference>
<protein>
    <recommendedName>
        <fullName evidence="4">Type I restriction modification DNA specificity domain-containing protein</fullName>
    </recommendedName>
</protein>
<evidence type="ECO:0000259" key="4">
    <source>
        <dbReference type="Pfam" id="PF01420"/>
    </source>
</evidence>
<dbReference type="GO" id="GO:0003677">
    <property type="term" value="F:DNA binding"/>
    <property type="evidence" value="ECO:0007669"/>
    <property type="project" value="UniProtKB-KW"/>
</dbReference>
<gene>
    <name evidence="5" type="ORF">E1750_17570</name>
</gene>
<dbReference type="OrthoDB" id="9816225at2"/>
<keyword evidence="6" id="KW-1185">Reference proteome</keyword>
<dbReference type="AlphaFoldDB" id="A0A4P6YBG6"/>
<keyword evidence="2" id="KW-0680">Restriction system</keyword>
<evidence type="ECO:0000256" key="3">
    <source>
        <dbReference type="ARBA" id="ARBA00023125"/>
    </source>
</evidence>
<comment type="similarity">
    <text evidence="1">Belongs to the type-I restriction system S methylase family.</text>
</comment>
<proteinExistence type="inferred from homology"/>
<keyword evidence="3" id="KW-0238">DNA-binding</keyword>
<evidence type="ECO:0000256" key="2">
    <source>
        <dbReference type="ARBA" id="ARBA00022747"/>
    </source>
</evidence>
<name>A0A4P6YBG6_9FLAO</name>
<dbReference type="CDD" id="cd17246">
    <property type="entry name" value="RMtype1_S_SonII-TRD2-CR2_like"/>
    <property type="match status" value="1"/>
</dbReference>
<feature type="domain" description="Type I restriction modification DNA specificity" evidence="4">
    <location>
        <begin position="88"/>
        <end position="210"/>
    </location>
</feature>
<dbReference type="EMBL" id="CP037933">
    <property type="protein sequence ID" value="QBN20521.1"/>
    <property type="molecule type" value="Genomic_DNA"/>
</dbReference>
<dbReference type="PANTHER" id="PTHR43140">
    <property type="entry name" value="TYPE-1 RESTRICTION ENZYME ECOKI SPECIFICITY PROTEIN"/>
    <property type="match status" value="1"/>
</dbReference>
<dbReference type="InterPro" id="IPR000055">
    <property type="entry name" value="Restrct_endonuc_typeI_TRD"/>
</dbReference>
<dbReference type="Proteomes" id="UP000291124">
    <property type="component" value="Chromosome"/>
</dbReference>
<accession>A0A4P6YBG6</accession>
<dbReference type="GO" id="GO:0009307">
    <property type="term" value="P:DNA restriction-modification system"/>
    <property type="evidence" value="ECO:0007669"/>
    <property type="project" value="UniProtKB-KW"/>
</dbReference>
<dbReference type="RefSeq" id="WP_133278020.1">
    <property type="nucleotide sequence ID" value="NZ_CP037933.1"/>
</dbReference>
<dbReference type="Gene3D" id="3.90.220.20">
    <property type="entry name" value="DNA methylase specificity domains"/>
    <property type="match status" value="2"/>
</dbReference>
<dbReference type="Pfam" id="PF01420">
    <property type="entry name" value="Methylase_S"/>
    <property type="match status" value="2"/>
</dbReference>
<feature type="domain" description="Type I restriction modification DNA specificity" evidence="4">
    <location>
        <begin position="306"/>
        <end position="482"/>
    </location>
</feature>
<dbReference type="REBASE" id="308084">
    <property type="entry name" value="S1.FspGS13ORF17580P"/>
</dbReference>
<evidence type="ECO:0000256" key="1">
    <source>
        <dbReference type="ARBA" id="ARBA00010923"/>
    </source>
</evidence>
<dbReference type="PANTHER" id="PTHR43140:SF1">
    <property type="entry name" value="TYPE I RESTRICTION ENZYME ECOKI SPECIFICITY SUBUNIT"/>
    <property type="match status" value="1"/>
</dbReference>
<reference evidence="6" key="1">
    <citation type="submission" date="2019-03" db="EMBL/GenBank/DDBJ databases">
        <title>Flavobacterium sp.</title>
        <authorList>
            <person name="Kim H."/>
        </authorList>
    </citation>
    <scope>NUCLEOTIDE SEQUENCE [LARGE SCALE GENOMIC DNA]</scope>
    <source>
        <strain evidence="6">GS13</strain>
    </source>
</reference>
<sequence length="512" mass="58439">MSIEIKYIPLSFINTEEEILKQIKNTVLFSHLYQTFEETSLNHYLESTQYGYNAPSSPSGTHQLVRITDINSGKVNWNTVPFCDCDAEDKYLLNDDDILVARTGGTTGKSFIVNSAPKNAIFASYLIRLRLKKEVNLEFINLYLNSYAFWSQIVEMKSGSSMPNVNAEKLKTLRIPKISSKEQNEFVTSFKNIEKAKNLHSLFDKINEVESLFLNSKEIVNELTHQLDLIKQLRQAFLREAMQGKLLAPSPLERAGGEDGQQLLAKIKAEKAKLIAENLPAGKAGKLKKEKELPPITDEEIPFEIPKHWAWCRLGEICNKVTDGFHNTPPKVSSGFPYIAATQVKSDKIDWDNCNYVEEKFHRELYNKTTPKKGEILVVNIGAGCGTPSIIDVDFEFSFKNTAILKFNQDLIYNKYLFYYFILRKDEFYINLTKGGLQPFLSLKILNEIDFPLPPLHEQEQIVNKLGELMSFCDSLEQSIKESQAYNEMLLQQVLREALQGKDAVYVIQEKG</sequence>
<dbReference type="InterPro" id="IPR051212">
    <property type="entry name" value="Type-I_RE_S_subunit"/>
</dbReference>
<evidence type="ECO:0000313" key="6">
    <source>
        <dbReference type="Proteomes" id="UP000291124"/>
    </source>
</evidence>
<dbReference type="CDD" id="cd17521">
    <property type="entry name" value="RMtype1_S_Sau13435ORF2165P_TRD2-CR2_like"/>
    <property type="match status" value="1"/>
</dbReference>
<dbReference type="KEGG" id="fnk:E1750_17570"/>